<dbReference type="Proteomes" id="UP000685013">
    <property type="component" value="Chromosome 4"/>
</dbReference>
<dbReference type="EMBL" id="JAGKQH010000004">
    <property type="protein sequence ID" value="KAG6600680.1"/>
    <property type="molecule type" value="Genomic_DNA"/>
</dbReference>
<feature type="compositionally biased region" description="Low complexity" evidence="1">
    <location>
        <begin position="11"/>
        <end position="23"/>
    </location>
</feature>
<comment type="caution">
    <text evidence="2">The sequence shown here is derived from an EMBL/GenBank/DDBJ whole genome shotgun (WGS) entry which is preliminary data.</text>
</comment>
<protein>
    <submittedName>
        <fullName evidence="2">Uncharacterized protein</fullName>
    </submittedName>
</protein>
<evidence type="ECO:0000313" key="3">
    <source>
        <dbReference type="Proteomes" id="UP000685013"/>
    </source>
</evidence>
<feature type="region of interest" description="Disordered" evidence="1">
    <location>
        <begin position="1"/>
        <end position="23"/>
    </location>
</feature>
<accession>A0AAV6NRR8</accession>
<name>A0AAV6NRR8_9ROSI</name>
<keyword evidence="3" id="KW-1185">Reference proteome</keyword>
<evidence type="ECO:0000256" key="1">
    <source>
        <dbReference type="SAM" id="MobiDB-lite"/>
    </source>
</evidence>
<sequence length="92" mass="10670">MADSDQSLSHSNPFQSSSFFASPSCFGTNNPKTTHYSRLNASSAKTRIRWRHLLKRWLKGRTRGYAYKSFTFQYDALSYSYNFDDGSHRVQT</sequence>
<feature type="compositionally biased region" description="Polar residues" evidence="1">
    <location>
        <begin position="1"/>
        <end position="10"/>
    </location>
</feature>
<gene>
    <name evidence="2" type="ORF">SDJN03_05913</name>
</gene>
<evidence type="ECO:0000313" key="2">
    <source>
        <dbReference type="EMBL" id="KAG6600680.1"/>
    </source>
</evidence>
<proteinExistence type="predicted"/>
<dbReference type="AlphaFoldDB" id="A0AAV6NRR8"/>
<organism evidence="2 3">
    <name type="scientific">Cucurbita argyrosperma subsp. sororia</name>
    <dbReference type="NCBI Taxonomy" id="37648"/>
    <lineage>
        <taxon>Eukaryota</taxon>
        <taxon>Viridiplantae</taxon>
        <taxon>Streptophyta</taxon>
        <taxon>Embryophyta</taxon>
        <taxon>Tracheophyta</taxon>
        <taxon>Spermatophyta</taxon>
        <taxon>Magnoliopsida</taxon>
        <taxon>eudicotyledons</taxon>
        <taxon>Gunneridae</taxon>
        <taxon>Pentapetalae</taxon>
        <taxon>rosids</taxon>
        <taxon>fabids</taxon>
        <taxon>Cucurbitales</taxon>
        <taxon>Cucurbitaceae</taxon>
        <taxon>Cucurbiteae</taxon>
        <taxon>Cucurbita</taxon>
    </lineage>
</organism>
<reference evidence="2 3" key="1">
    <citation type="journal article" date="2021" name="Hortic Res">
        <title>The domestication of Cucurbita argyrosperma as revealed by the genome of its wild relative.</title>
        <authorList>
            <person name="Barrera-Redondo J."/>
            <person name="Sanchez-de la Vega G."/>
            <person name="Aguirre-Liguori J.A."/>
            <person name="Castellanos-Morales G."/>
            <person name="Gutierrez-Guerrero Y.T."/>
            <person name="Aguirre-Dugua X."/>
            <person name="Aguirre-Planter E."/>
            <person name="Tenaillon M.I."/>
            <person name="Lira-Saade R."/>
            <person name="Eguiarte L.E."/>
        </authorList>
    </citation>
    <scope>NUCLEOTIDE SEQUENCE [LARGE SCALE GENOMIC DNA]</scope>
    <source>
        <strain evidence="2">JBR-2021</strain>
    </source>
</reference>
<feature type="non-terminal residue" evidence="2">
    <location>
        <position position="1"/>
    </location>
</feature>